<proteinExistence type="predicted"/>
<keyword evidence="1" id="KW-0547">Nucleotide-binding</keyword>
<dbReference type="EMBL" id="CP092418">
    <property type="protein sequence ID" value="USD21964.1"/>
    <property type="molecule type" value="Genomic_DNA"/>
</dbReference>
<evidence type="ECO:0000256" key="1">
    <source>
        <dbReference type="ARBA" id="ARBA00022741"/>
    </source>
</evidence>
<evidence type="ECO:0000313" key="4">
    <source>
        <dbReference type="EMBL" id="USD21964.1"/>
    </source>
</evidence>
<name>A0ABY4VCE8_9GAMM</name>
<evidence type="ECO:0000259" key="3">
    <source>
        <dbReference type="Pfam" id="PF00005"/>
    </source>
</evidence>
<dbReference type="PANTHER" id="PTHR43158:SF2">
    <property type="entry name" value="SKFA PEPTIDE EXPORT ATP-BINDING PROTEIN SKFE"/>
    <property type="match status" value="1"/>
</dbReference>
<keyword evidence="2 4" id="KW-0067">ATP-binding</keyword>
<sequence>MLGISGLISISSGTINLLGEIKRSSRREWCGVFSDAVTLPSYLSVEEVLSVCHIQKSDRLNEFKEEFLCDIHSCAKVSDLSEGQRRKVAIVCALFKENGVLLLDEPFNALDDNSSRALVEHLSDYSGMLIYASHNSVSFSEKETEVML</sequence>
<evidence type="ECO:0000313" key="5">
    <source>
        <dbReference type="Proteomes" id="UP001055658"/>
    </source>
</evidence>
<accession>A0ABY4VCE8</accession>
<evidence type="ECO:0000256" key="2">
    <source>
        <dbReference type="ARBA" id="ARBA00022840"/>
    </source>
</evidence>
<feature type="domain" description="ABC transporter" evidence="3">
    <location>
        <begin position="4"/>
        <end position="108"/>
    </location>
</feature>
<dbReference type="Pfam" id="PF00005">
    <property type="entry name" value="ABC_tran"/>
    <property type="match status" value="1"/>
</dbReference>
<dbReference type="PANTHER" id="PTHR43158">
    <property type="entry name" value="SKFA PEPTIDE EXPORT ATP-BINDING PROTEIN SKFE"/>
    <property type="match status" value="1"/>
</dbReference>
<reference evidence="4" key="1">
    <citation type="submission" date="2022-02" db="EMBL/GenBank/DDBJ databases">
        <title>Coral-associated bacteria.</title>
        <authorList>
            <person name="Tang K."/>
            <person name="Wang X."/>
        </authorList>
    </citation>
    <scope>NUCLEOTIDE SEQUENCE</scope>
    <source>
        <strain evidence="4">SCSIO 43006</strain>
    </source>
</reference>
<gene>
    <name evidence="4" type="ORF">MJO52_02140</name>
</gene>
<dbReference type="GO" id="GO:0005524">
    <property type="term" value="F:ATP binding"/>
    <property type="evidence" value="ECO:0007669"/>
    <property type="project" value="UniProtKB-KW"/>
</dbReference>
<dbReference type="SUPFAM" id="SSF52540">
    <property type="entry name" value="P-loop containing nucleoside triphosphate hydrolases"/>
    <property type="match status" value="1"/>
</dbReference>
<dbReference type="Gene3D" id="3.40.50.300">
    <property type="entry name" value="P-loop containing nucleotide triphosphate hydrolases"/>
    <property type="match status" value="1"/>
</dbReference>
<organism evidence="4 5">
    <name type="scientific">Microbulbifer variabilis</name>
    <dbReference type="NCBI Taxonomy" id="266805"/>
    <lineage>
        <taxon>Bacteria</taxon>
        <taxon>Pseudomonadati</taxon>
        <taxon>Pseudomonadota</taxon>
        <taxon>Gammaproteobacteria</taxon>
        <taxon>Cellvibrionales</taxon>
        <taxon>Microbulbiferaceae</taxon>
        <taxon>Microbulbifer</taxon>
    </lineage>
</organism>
<dbReference type="InterPro" id="IPR003439">
    <property type="entry name" value="ABC_transporter-like_ATP-bd"/>
</dbReference>
<dbReference type="Proteomes" id="UP001055658">
    <property type="component" value="Chromosome"/>
</dbReference>
<dbReference type="InterPro" id="IPR027417">
    <property type="entry name" value="P-loop_NTPase"/>
</dbReference>
<keyword evidence="5" id="KW-1185">Reference proteome</keyword>
<protein>
    <submittedName>
        <fullName evidence="4">ATP-binding cassette domain-containing protein</fullName>
    </submittedName>
</protein>